<dbReference type="PROSITE" id="PS00409">
    <property type="entry name" value="PROKAR_NTER_METHYL"/>
    <property type="match status" value="1"/>
</dbReference>
<evidence type="ECO:0000313" key="4">
    <source>
        <dbReference type="EMBL" id="RIX54038.1"/>
    </source>
</evidence>
<comment type="caution">
    <text evidence="4">The sequence shown here is derived from an EMBL/GenBank/DDBJ whole genome shotgun (WGS) entry which is preliminary data.</text>
</comment>
<dbReference type="OrthoDB" id="2969353at2"/>
<name>A0A3A1UZW2_9BACL</name>
<keyword evidence="2" id="KW-0178">Competence</keyword>
<comment type="subcellular location">
    <subcellularLocation>
        <location evidence="1">Cell surface</location>
    </subcellularLocation>
</comment>
<keyword evidence="3" id="KW-1133">Transmembrane helix</keyword>
<dbReference type="RefSeq" id="WP_119598819.1">
    <property type="nucleotide sequence ID" value="NZ_QXQA01000003.1"/>
</dbReference>
<dbReference type="NCBIfam" id="TIGR02532">
    <property type="entry name" value="IV_pilin_GFxxxE"/>
    <property type="match status" value="1"/>
</dbReference>
<dbReference type="InterPro" id="IPR012902">
    <property type="entry name" value="N_methyl_site"/>
</dbReference>
<keyword evidence="5" id="KW-1185">Reference proteome</keyword>
<sequence>MKRFVKRFSSGKGFTLIELIVSTTLLALFGGIIFSVITYGVSSYNKIQTENALRDDADLIMSAIINELYTVAPEKVRQLSNGIQLVKDQNANQNRIQVEDGGLIIHGYDEAQGKATVTRVDIHSIIENNDPIQLECGQSGIFEHGQLTCSTGLIEIELVLKQAAGEEPRRMTLKSKFGF</sequence>
<dbReference type="Pfam" id="PF07963">
    <property type="entry name" value="N_methyl"/>
    <property type="match status" value="1"/>
</dbReference>
<dbReference type="AlphaFoldDB" id="A0A3A1UZW2"/>
<keyword evidence="3" id="KW-0472">Membrane</keyword>
<evidence type="ECO:0000313" key="5">
    <source>
        <dbReference type="Proteomes" id="UP000266482"/>
    </source>
</evidence>
<feature type="transmembrane region" description="Helical" evidence="3">
    <location>
        <begin position="20"/>
        <end position="41"/>
    </location>
</feature>
<accession>A0A3A1UZW2</accession>
<evidence type="ECO:0000256" key="2">
    <source>
        <dbReference type="ARBA" id="ARBA00023287"/>
    </source>
</evidence>
<keyword evidence="3" id="KW-0812">Transmembrane</keyword>
<dbReference type="EMBL" id="QXQA01000003">
    <property type="protein sequence ID" value="RIX54038.1"/>
    <property type="molecule type" value="Genomic_DNA"/>
</dbReference>
<evidence type="ECO:0000256" key="1">
    <source>
        <dbReference type="ARBA" id="ARBA00004241"/>
    </source>
</evidence>
<protein>
    <submittedName>
        <fullName evidence="4">Prepilin-type N-terminal cleavage/methylation domain-containing protein</fullName>
    </submittedName>
</protein>
<dbReference type="GO" id="GO:0030420">
    <property type="term" value="P:establishment of competence for transformation"/>
    <property type="evidence" value="ECO:0007669"/>
    <property type="project" value="UniProtKB-KW"/>
</dbReference>
<proteinExistence type="predicted"/>
<dbReference type="GO" id="GO:0009986">
    <property type="term" value="C:cell surface"/>
    <property type="evidence" value="ECO:0007669"/>
    <property type="project" value="UniProtKB-SubCell"/>
</dbReference>
<organism evidence="4 5">
    <name type="scientific">Paenibacillus nanensis</name>
    <dbReference type="NCBI Taxonomy" id="393251"/>
    <lineage>
        <taxon>Bacteria</taxon>
        <taxon>Bacillati</taxon>
        <taxon>Bacillota</taxon>
        <taxon>Bacilli</taxon>
        <taxon>Bacillales</taxon>
        <taxon>Paenibacillaceae</taxon>
        <taxon>Paenibacillus</taxon>
    </lineage>
</organism>
<evidence type="ECO:0000256" key="3">
    <source>
        <dbReference type="SAM" id="Phobius"/>
    </source>
</evidence>
<dbReference type="Proteomes" id="UP000266482">
    <property type="component" value="Unassembled WGS sequence"/>
</dbReference>
<gene>
    <name evidence="4" type="ORF">D3P08_07235</name>
</gene>
<reference evidence="4 5" key="1">
    <citation type="submission" date="2018-09" db="EMBL/GenBank/DDBJ databases">
        <title>Paenibacillus aracenensis nov. sp. isolated from a cave in southern Spain.</title>
        <authorList>
            <person name="Jurado V."/>
            <person name="Gutierrez-Patricio S."/>
            <person name="Gonzalez-Pimentel J.L."/>
            <person name="Miller A.Z."/>
            <person name="Laiz L."/>
            <person name="Saiz-Jimenez C."/>
        </authorList>
    </citation>
    <scope>NUCLEOTIDE SEQUENCE [LARGE SCALE GENOMIC DNA]</scope>
    <source>
        <strain evidence="4 5">DSM 22867</strain>
    </source>
</reference>